<dbReference type="GO" id="GO:0048513">
    <property type="term" value="P:animal organ development"/>
    <property type="evidence" value="ECO:0007669"/>
    <property type="project" value="UniProtKB-ARBA"/>
</dbReference>
<evidence type="ECO:0000256" key="1">
    <source>
        <dbReference type="ARBA" id="ARBA00004479"/>
    </source>
</evidence>
<evidence type="ECO:0000256" key="11">
    <source>
        <dbReference type="ARBA" id="ARBA00023180"/>
    </source>
</evidence>
<evidence type="ECO:0000313" key="17">
    <source>
        <dbReference type="Proteomes" id="UP000887540"/>
    </source>
</evidence>
<dbReference type="Gene3D" id="2.60.40.1460">
    <property type="entry name" value="Integrin domains. Chain A, domain 2"/>
    <property type="match status" value="1"/>
</dbReference>
<dbReference type="Proteomes" id="UP000887540">
    <property type="component" value="Unplaced"/>
</dbReference>
<keyword evidence="10 13" id="KW-0675">Receptor</keyword>
<dbReference type="Gene3D" id="2.60.40.1530">
    <property type="entry name" value="ntegrin, alpha v. Chain A, domain 4"/>
    <property type="match status" value="1"/>
</dbReference>
<dbReference type="Gene3D" id="2.130.10.130">
    <property type="entry name" value="Integrin alpha, N-terminal"/>
    <property type="match status" value="1"/>
</dbReference>
<dbReference type="GO" id="GO:0033627">
    <property type="term" value="P:cell adhesion mediated by integrin"/>
    <property type="evidence" value="ECO:0007669"/>
    <property type="project" value="TreeGrafter"/>
</dbReference>
<dbReference type="Gene3D" id="1.20.5.930">
    <property type="entry name" value="Bicelle-embedded integrin alpha(iib) transmembrane segment"/>
    <property type="match status" value="1"/>
</dbReference>
<dbReference type="InterPro" id="IPR000413">
    <property type="entry name" value="Integrin_alpha"/>
</dbReference>
<feature type="signal peptide" evidence="13">
    <location>
        <begin position="1"/>
        <end position="22"/>
    </location>
</feature>
<accession>A0A914C9A5</accession>
<protein>
    <submittedName>
        <fullName evidence="18">Integrin alpha-2 domain-containing protein</fullName>
    </submittedName>
</protein>
<feature type="repeat" description="FG-GAP" evidence="12">
    <location>
        <begin position="385"/>
        <end position="444"/>
    </location>
</feature>
<evidence type="ECO:0000256" key="10">
    <source>
        <dbReference type="ARBA" id="ARBA00023170"/>
    </source>
</evidence>
<dbReference type="InterPro" id="IPR013519">
    <property type="entry name" value="Int_alpha_beta-p"/>
</dbReference>
<keyword evidence="4 13" id="KW-0732">Signal</keyword>
<feature type="repeat" description="FG-GAP" evidence="12">
    <location>
        <begin position="454"/>
        <end position="516"/>
    </location>
</feature>
<dbReference type="Pfam" id="PF08441">
    <property type="entry name" value="Integrin_A_Ig_1"/>
    <property type="match status" value="1"/>
</dbReference>
<keyword evidence="9 13" id="KW-0472">Membrane</keyword>
<evidence type="ECO:0000256" key="7">
    <source>
        <dbReference type="ARBA" id="ARBA00022989"/>
    </source>
</evidence>
<sequence>MFSGIFLLLPILFYLIFYSSNAFNIDTNSPIYKTGPDGSYFGFSVASHFRNSQPLILVGAPRAESGQPNTTQAGAVFGCELKFDSRTSQQSCQKLQVEYTNNEDIKKPPKQLGSYKLHHEGKNYQLLGFVVHSSGSKDGPAIACAPLLRYMDSAYTDGTCYVLNNDLTQNAAISTCFPLPKEDRHNEYGACEQGFSAYIDQDVILTGLPGARKWTGGVFSRYQYTENGFPESVDRWTMEVDKSHDGIINILASHDYLGFSVRYGRFGFWYEEENGSNFTIVSGATRYMQNGSVLFLPFRKKTLADEQKFLGLDANFTLIGTQLGSGFGYAVEVLDLNNDGFDDLIVSAPFEFYFNEEEEYGGAVYVYYSRGKRQARGDNHLVFYDPIVLRGSEAHSQFGMSLTKLGNIDNDPHNYEDFAIGAPYADKGRGAVLIYQGDTKEKFRQEPSQSIYAKELTTYTGKKQLASFGGSLSGSVDLDGNRYGDLVVGAYESNVVVVLRARPVINVNLKHELKQEYIKMDEVRGCGSAYRTCFDLTTVLSVSNRNNTGQLADFNTDPFQCTLKVVPLEGSKKARATIEKSGGNSYSWQCGRNAVRTENRLALKILIPKTNQDWMNPLRFNFTVKMRENAMSREILPIINQYESTHSFTVDFDKQCGADNKCLTDLVVQPILLNMTRNDSAYTMKVTERDSIIIRFVVENKGERAFLSKLYVRYNNDELDEPQVLNQNTQSIDKEKVEDEYAVIALGNPLEPKAKLTFDLSFKLVRGSSERISAALLFDVTVNSTSNEENPRDNHWKAEVQLIKEADLEIVGVSNPVIIHFSGGSSSVSYEQDIGPQVIHRYTITNHGPFYARNVSVKIDWPLQINTIEKNKWALYILEPPLIRHNGKVRQCRIDPYFKAINPENIYNDETLKLTYGHEIEDKEERRNKREIPEEKAELQVASIFSSKWIKPKKTVELSGAEISIIDVNCEDSTAKCFPLTCHFDYVGTKESALIEIRARLWNYTFSGDYSGIEYVAITSKGHIELDPAQGIIEDSTNNFARVVTQAYPDRPQQEMKITWWLLLLAVLIALLLLAILILILVKCGFFKRKRPGDPLLHQAEYSYQREQYTET</sequence>
<dbReference type="GO" id="GO:0005178">
    <property type="term" value="F:integrin binding"/>
    <property type="evidence" value="ECO:0007669"/>
    <property type="project" value="TreeGrafter"/>
</dbReference>
<dbReference type="InterPro" id="IPR048286">
    <property type="entry name" value="Integrin_alpha_Ig-like_3"/>
</dbReference>
<reference evidence="18" key="1">
    <citation type="submission" date="2022-11" db="UniProtKB">
        <authorList>
            <consortium name="WormBaseParasite"/>
        </authorList>
    </citation>
    <scope>IDENTIFICATION</scope>
</reference>
<feature type="domain" description="Integrin alpha first immunoglubulin-like" evidence="14">
    <location>
        <begin position="501"/>
        <end position="653"/>
    </location>
</feature>
<feature type="repeat" description="FG-GAP" evidence="12">
    <location>
        <begin position="24"/>
        <end position="88"/>
    </location>
</feature>
<dbReference type="GO" id="GO:0098609">
    <property type="term" value="P:cell-cell adhesion"/>
    <property type="evidence" value="ECO:0007669"/>
    <property type="project" value="TreeGrafter"/>
</dbReference>
<feature type="repeat" description="FG-GAP" evidence="12">
    <location>
        <begin position="313"/>
        <end position="376"/>
    </location>
</feature>
<evidence type="ECO:0000256" key="12">
    <source>
        <dbReference type="PROSITE-ProRule" id="PRU00803"/>
    </source>
</evidence>
<dbReference type="GO" id="GO:0007160">
    <property type="term" value="P:cell-matrix adhesion"/>
    <property type="evidence" value="ECO:0007669"/>
    <property type="project" value="TreeGrafter"/>
</dbReference>
<dbReference type="Pfam" id="PF20806">
    <property type="entry name" value="Integrin_A_Ig_3"/>
    <property type="match status" value="1"/>
</dbReference>
<feature type="transmembrane region" description="Helical" evidence="13">
    <location>
        <begin position="1058"/>
        <end position="1082"/>
    </location>
</feature>
<evidence type="ECO:0000313" key="18">
    <source>
        <dbReference type="WBParaSite" id="ACRNAN_Path_608.g2264.t1"/>
    </source>
</evidence>
<keyword evidence="17" id="KW-1185">Reference proteome</keyword>
<dbReference type="AlphaFoldDB" id="A0A914C9A5"/>
<comment type="subcellular location">
    <subcellularLocation>
        <location evidence="1 13">Membrane</location>
        <topology evidence="1 13">Single-pass type I membrane protein</topology>
    </subcellularLocation>
</comment>
<evidence type="ECO:0000256" key="5">
    <source>
        <dbReference type="ARBA" id="ARBA00022737"/>
    </source>
</evidence>
<dbReference type="PROSITE" id="PS51470">
    <property type="entry name" value="FG_GAP"/>
    <property type="match status" value="4"/>
</dbReference>
<dbReference type="GO" id="GO:0007229">
    <property type="term" value="P:integrin-mediated signaling pathway"/>
    <property type="evidence" value="ECO:0007669"/>
    <property type="project" value="UniProtKB-KW"/>
</dbReference>
<dbReference type="InterPro" id="IPR013517">
    <property type="entry name" value="FG-GAP"/>
</dbReference>
<dbReference type="PANTHER" id="PTHR23220:SF122">
    <property type="entry name" value="INTEGRIN ALPHA-PS1"/>
    <property type="match status" value="1"/>
</dbReference>
<dbReference type="Pfam" id="PF20805">
    <property type="entry name" value="Integrin_A_Ig_2"/>
    <property type="match status" value="1"/>
</dbReference>
<evidence type="ECO:0000259" key="16">
    <source>
        <dbReference type="Pfam" id="PF20806"/>
    </source>
</evidence>
<dbReference type="SUPFAM" id="SSF69179">
    <property type="entry name" value="Integrin domains"/>
    <property type="match status" value="2"/>
</dbReference>
<proteinExistence type="inferred from homology"/>
<dbReference type="GO" id="GO:0008305">
    <property type="term" value="C:integrin complex"/>
    <property type="evidence" value="ECO:0007669"/>
    <property type="project" value="InterPro"/>
</dbReference>
<dbReference type="InterPro" id="IPR013649">
    <property type="entry name" value="Integrin_alpha_Ig-like_1"/>
</dbReference>
<comment type="similarity">
    <text evidence="2 13">Belongs to the integrin alpha chain family.</text>
</comment>
<evidence type="ECO:0000256" key="6">
    <source>
        <dbReference type="ARBA" id="ARBA00022889"/>
    </source>
</evidence>
<feature type="domain" description="Integrin alpha second immunoglobulin-like" evidence="15">
    <location>
        <begin position="656"/>
        <end position="801"/>
    </location>
</feature>
<keyword evidence="11" id="KW-0325">Glycoprotein</keyword>
<dbReference type="InterPro" id="IPR028994">
    <property type="entry name" value="Integrin_alpha_N"/>
</dbReference>
<evidence type="ECO:0000259" key="14">
    <source>
        <dbReference type="Pfam" id="PF08441"/>
    </source>
</evidence>
<keyword evidence="8 13" id="KW-0401">Integrin</keyword>
<dbReference type="InterPro" id="IPR048285">
    <property type="entry name" value="Integrin_alpha_Ig-like_2"/>
</dbReference>
<dbReference type="PRINTS" id="PR01185">
    <property type="entry name" value="INTEGRINA"/>
</dbReference>
<feature type="chain" id="PRO_5038169020" evidence="13">
    <location>
        <begin position="23"/>
        <end position="1112"/>
    </location>
</feature>
<dbReference type="InterPro" id="IPR032695">
    <property type="entry name" value="Integrin_dom_sf"/>
</dbReference>
<organism evidence="17 18">
    <name type="scientific">Acrobeloides nanus</name>
    <dbReference type="NCBI Taxonomy" id="290746"/>
    <lineage>
        <taxon>Eukaryota</taxon>
        <taxon>Metazoa</taxon>
        <taxon>Ecdysozoa</taxon>
        <taxon>Nematoda</taxon>
        <taxon>Chromadorea</taxon>
        <taxon>Rhabditida</taxon>
        <taxon>Tylenchina</taxon>
        <taxon>Cephalobomorpha</taxon>
        <taxon>Cephaloboidea</taxon>
        <taxon>Cephalobidae</taxon>
        <taxon>Acrobeloides</taxon>
    </lineage>
</organism>
<feature type="domain" description="Integrin alpha third immunoglobulin-like" evidence="16">
    <location>
        <begin position="808"/>
        <end position="1049"/>
    </location>
</feature>
<dbReference type="SMART" id="SM00191">
    <property type="entry name" value="Int_alpha"/>
    <property type="match status" value="4"/>
</dbReference>
<evidence type="ECO:0000256" key="3">
    <source>
        <dbReference type="ARBA" id="ARBA00022692"/>
    </source>
</evidence>
<dbReference type="Pfam" id="PF01839">
    <property type="entry name" value="FG-GAP"/>
    <property type="match status" value="1"/>
</dbReference>
<keyword evidence="3 13" id="KW-0812">Transmembrane</keyword>
<dbReference type="GO" id="GO:0009897">
    <property type="term" value="C:external side of plasma membrane"/>
    <property type="evidence" value="ECO:0007669"/>
    <property type="project" value="TreeGrafter"/>
</dbReference>
<evidence type="ECO:0000256" key="9">
    <source>
        <dbReference type="ARBA" id="ARBA00023136"/>
    </source>
</evidence>
<evidence type="ECO:0000256" key="2">
    <source>
        <dbReference type="ARBA" id="ARBA00008054"/>
    </source>
</evidence>
<evidence type="ECO:0000256" key="4">
    <source>
        <dbReference type="ARBA" id="ARBA00022729"/>
    </source>
</evidence>
<evidence type="ECO:0000256" key="8">
    <source>
        <dbReference type="ARBA" id="ARBA00023037"/>
    </source>
</evidence>
<keyword evidence="6 13" id="KW-0130">Cell adhesion</keyword>
<name>A0A914C9A5_9BILA</name>
<evidence type="ECO:0000259" key="15">
    <source>
        <dbReference type="Pfam" id="PF20805"/>
    </source>
</evidence>
<keyword evidence="5" id="KW-0677">Repeat</keyword>
<evidence type="ECO:0000256" key="13">
    <source>
        <dbReference type="RuleBase" id="RU003762"/>
    </source>
</evidence>
<dbReference type="WBParaSite" id="ACRNAN_Path_608.g2264.t1">
    <property type="protein sequence ID" value="ACRNAN_Path_608.g2264.t1"/>
    <property type="gene ID" value="ACRNAN_Path_608.g2264"/>
</dbReference>
<keyword evidence="7 13" id="KW-1133">Transmembrane helix</keyword>
<dbReference type="PANTHER" id="PTHR23220">
    <property type="entry name" value="INTEGRIN ALPHA"/>
    <property type="match status" value="1"/>
</dbReference>
<dbReference type="Gene3D" id="2.60.40.1510">
    <property type="entry name" value="ntegrin, alpha v. Chain A, domain 3"/>
    <property type="match status" value="1"/>
</dbReference>
<dbReference type="SUPFAM" id="SSF69318">
    <property type="entry name" value="Integrin alpha N-terminal domain"/>
    <property type="match status" value="1"/>
</dbReference>